<dbReference type="AlphaFoldDB" id="M0C9S2"/>
<dbReference type="Proteomes" id="UP000011626">
    <property type="component" value="Unassembled WGS sequence"/>
</dbReference>
<reference evidence="3 4" key="1">
    <citation type="journal article" date="2014" name="PLoS Genet.">
        <title>Phylogenetically driven sequencing of extremely halophilic archaea reveals strategies for static and dynamic osmo-response.</title>
        <authorList>
            <person name="Becker E.A."/>
            <person name="Seitzer P.M."/>
            <person name="Tritt A."/>
            <person name="Larsen D."/>
            <person name="Krusor M."/>
            <person name="Yao A.I."/>
            <person name="Wu D."/>
            <person name="Madern D."/>
            <person name="Eisen J.A."/>
            <person name="Darling A.E."/>
            <person name="Facciotti M.T."/>
        </authorList>
    </citation>
    <scope>NUCLEOTIDE SEQUENCE [LARGE SCALE GENOMIC DNA]</scope>
    <source>
        <strain evidence="3 4">2-9-1</strain>
    </source>
</reference>
<evidence type="ECO:0000259" key="2">
    <source>
        <dbReference type="Pfam" id="PF05448"/>
    </source>
</evidence>
<dbReference type="InterPro" id="IPR029058">
    <property type="entry name" value="AB_hydrolase_fold"/>
</dbReference>
<feature type="domain" description="Acetyl xylan esterase" evidence="2">
    <location>
        <begin position="206"/>
        <end position="265"/>
    </location>
</feature>
<dbReference type="Pfam" id="PF05448">
    <property type="entry name" value="AXE1"/>
    <property type="match status" value="1"/>
</dbReference>
<name>M0C9S2_9EURY</name>
<dbReference type="InterPro" id="IPR008391">
    <property type="entry name" value="AXE1_dom"/>
</dbReference>
<evidence type="ECO:0000313" key="3">
    <source>
        <dbReference type="EMBL" id="ELZ20011.1"/>
    </source>
</evidence>
<dbReference type="OrthoDB" id="290192at2157"/>
<dbReference type="PANTHER" id="PTHR47381:SF3">
    <property type="entry name" value="ALPHA_BETA-HYDROLASES SUPERFAMILY PROTEIN"/>
    <property type="match status" value="1"/>
</dbReference>
<gene>
    <name evidence="3" type="ORF">C475_21974</name>
</gene>
<comment type="caution">
    <text evidence="3">The sequence shown here is derived from an EMBL/GenBank/DDBJ whole genome shotgun (WGS) entry which is preliminary data.</text>
</comment>
<evidence type="ECO:0000313" key="4">
    <source>
        <dbReference type="Proteomes" id="UP000011626"/>
    </source>
</evidence>
<organism evidence="3 4">
    <name type="scientific">Halosimplex carlsbadense 2-9-1</name>
    <dbReference type="NCBI Taxonomy" id="797114"/>
    <lineage>
        <taxon>Archaea</taxon>
        <taxon>Methanobacteriati</taxon>
        <taxon>Methanobacteriota</taxon>
        <taxon>Stenosarchaea group</taxon>
        <taxon>Halobacteria</taxon>
        <taxon>Halobacteriales</taxon>
        <taxon>Haloarculaceae</taxon>
        <taxon>Halosimplex</taxon>
    </lineage>
</organism>
<dbReference type="EMBL" id="AOIU01000048">
    <property type="protein sequence ID" value="ELZ20011.1"/>
    <property type="molecule type" value="Genomic_DNA"/>
</dbReference>
<accession>M0C9S2</accession>
<dbReference type="SUPFAM" id="SSF53474">
    <property type="entry name" value="alpha/beta-Hydrolases"/>
    <property type="match status" value="1"/>
</dbReference>
<keyword evidence="4" id="KW-1185">Reference proteome</keyword>
<proteinExistence type="predicted"/>
<dbReference type="RefSeq" id="WP_006886059.1">
    <property type="nucleotide sequence ID" value="NZ_AOIU01000048.1"/>
</dbReference>
<feature type="region of interest" description="Disordered" evidence="1">
    <location>
        <begin position="120"/>
        <end position="141"/>
    </location>
</feature>
<dbReference type="ESTHER" id="9eury-m0c9s2">
    <property type="family name" value="Abhydrolase_7"/>
</dbReference>
<evidence type="ECO:0000256" key="1">
    <source>
        <dbReference type="SAM" id="MobiDB-lite"/>
    </source>
</evidence>
<sequence>MSEGEDGDEHLYPDEWTERLFRDHERRHAYDGVTGDAFRAWQSAFRADLRSVLGLPTIEAAGVPSLVPERVERTDGGADADGESHRREEWRLRTESGFRLPVSILLPDDRDPPYPVAVTLHGHGEGGRAVATGRPATDEQRRQVREDERDVAVQAVERGYAALAPTTRGLGDLANREDEELGYRTCHTLQLHAQLFGRSLAGDRVWDVTRLLDFVEADDRFDDDRVVVTGHSGGGATALFAAAVDERVDIAAVSSYFCSFEDSIAAVDHCECNYVPGLLGLGEQWDIAGLVAPRPFVAVNGVEDSIFPIEGARRAFERLEAIYDAVDAADRCELYEGEGGHRYYADGVWPFVGRHGDVDS</sequence>
<protein>
    <recommendedName>
        <fullName evidence="2">Acetyl xylan esterase domain-containing protein</fullName>
    </recommendedName>
</protein>
<dbReference type="STRING" id="797114.C475_21974"/>
<dbReference type="PANTHER" id="PTHR47381">
    <property type="entry name" value="ALPHA/BETA-HYDROLASES SUPERFAMILY PROTEIN"/>
    <property type="match status" value="1"/>
</dbReference>
<dbReference type="eggNOG" id="arCOG01661">
    <property type="taxonomic scope" value="Archaea"/>
</dbReference>
<dbReference type="Gene3D" id="3.40.50.1820">
    <property type="entry name" value="alpha/beta hydrolase"/>
    <property type="match status" value="1"/>
</dbReference>